<dbReference type="RefSeq" id="WP_105911149.1">
    <property type="nucleotide sequence ID" value="NZ_NXGH01000004.1"/>
</dbReference>
<sequence length="504" mass="57173">MKKFLLIIFILVISIFGIFYMLFFTKSGNSIVSKYIENSFNEKQNDFKLKFDTFIINTNEINLVANINDSSKIKIDGKVSSLLDLKGEFVYKIDIKDLSIFNNIAQKELKGSLEANGDLITKDGLSTIIGNSNIANSSTKYEINLDKSYIKSLDLDIKNANIDELLALLNEPIYSFGKLNLKTKLIKNSSDLFNGDFSFDINDGKINNEIVKKELNFPIKQNITYELKSLNKLENTKVLSDIKLISSLANLDMENLIIDLVTKDISSNYILNILNLRQIEEFINIALNGDLKVIGNINKNQKTLKIDGNSNIADGVANFVLLDDNLDLKLKNANSLKLLYLLNKDEFFNSNLSLDSNYNIVSKVGNINIEVKNGNFIKNNFVQKIEDLTKIDLSKEIFETGTINSKIDNKKIYSNLNLTSKKSDIKSKDGFIDFNKNIIDTKLDVNLNKNIFSVKLEDDLNKPKISVDVQDLIKNILEKKLDKYLKKEDDAQKIELLKGIKSLF</sequence>
<keyword evidence="1" id="KW-0812">Transmembrane</keyword>
<dbReference type="OrthoDB" id="5341790at2"/>
<protein>
    <submittedName>
        <fullName evidence="2">Uncharacterized protein</fullName>
    </submittedName>
</protein>
<evidence type="ECO:0000313" key="2">
    <source>
        <dbReference type="EMBL" id="PRM90475.1"/>
    </source>
</evidence>
<gene>
    <name evidence="2" type="ORF">CJ671_02475</name>
</gene>
<comment type="caution">
    <text evidence="2">The sequence shown here is derived from an EMBL/GenBank/DDBJ whole genome shotgun (WGS) entry which is preliminary data.</text>
</comment>
<name>A0A2S9SV52_9BACT</name>
<dbReference type="Proteomes" id="UP000238649">
    <property type="component" value="Unassembled WGS sequence"/>
</dbReference>
<evidence type="ECO:0000313" key="3">
    <source>
        <dbReference type="Proteomes" id="UP000238649"/>
    </source>
</evidence>
<dbReference type="AlphaFoldDB" id="A0A2S9SV52"/>
<accession>A0A2S9SV52</accession>
<dbReference type="EMBL" id="NXGH01000004">
    <property type="protein sequence ID" value="PRM90475.1"/>
    <property type="molecule type" value="Genomic_DNA"/>
</dbReference>
<evidence type="ECO:0000256" key="1">
    <source>
        <dbReference type="SAM" id="Phobius"/>
    </source>
</evidence>
<reference evidence="2 3" key="1">
    <citation type="submission" date="2017-09" db="EMBL/GenBank/DDBJ databases">
        <title>Reassesment of A. cryaerophilus.</title>
        <authorList>
            <person name="Perez-Cataluna A."/>
            <person name="Collado L."/>
            <person name="Salgado O."/>
            <person name="Lefinanco V."/>
            <person name="Figueras M.J."/>
        </authorList>
    </citation>
    <scope>NUCLEOTIDE SEQUENCE [LARGE SCALE GENOMIC DNA]</scope>
    <source>
        <strain evidence="2 3">LMG 9871</strain>
    </source>
</reference>
<feature type="transmembrane region" description="Helical" evidence="1">
    <location>
        <begin position="5"/>
        <end position="24"/>
    </location>
</feature>
<organism evidence="2 3">
    <name type="scientific">Aliarcobacter cryaerophilus</name>
    <dbReference type="NCBI Taxonomy" id="28198"/>
    <lineage>
        <taxon>Bacteria</taxon>
        <taxon>Pseudomonadati</taxon>
        <taxon>Campylobacterota</taxon>
        <taxon>Epsilonproteobacteria</taxon>
        <taxon>Campylobacterales</taxon>
        <taxon>Arcobacteraceae</taxon>
        <taxon>Aliarcobacter</taxon>
    </lineage>
</organism>
<keyword evidence="1" id="KW-1133">Transmembrane helix</keyword>
<keyword evidence="1" id="KW-0472">Membrane</keyword>
<proteinExistence type="predicted"/>